<organism evidence="1 2">
    <name type="scientific">Trichoderma cornu-damae</name>
    <dbReference type="NCBI Taxonomy" id="654480"/>
    <lineage>
        <taxon>Eukaryota</taxon>
        <taxon>Fungi</taxon>
        <taxon>Dikarya</taxon>
        <taxon>Ascomycota</taxon>
        <taxon>Pezizomycotina</taxon>
        <taxon>Sordariomycetes</taxon>
        <taxon>Hypocreomycetidae</taxon>
        <taxon>Hypocreales</taxon>
        <taxon>Hypocreaceae</taxon>
        <taxon>Trichoderma</taxon>
    </lineage>
</organism>
<comment type="caution">
    <text evidence="1">The sequence shown here is derived from an EMBL/GenBank/DDBJ whole genome shotgun (WGS) entry which is preliminary data.</text>
</comment>
<sequence length="406" mass="46000">MGGSAFASGADPLFTPRMPRAVYEATKASCENIIRNFYSHVDSPLEGPSKKDFGDIDFLVASPKPEAPTGSLAIRTIALALGAERTIITTGREAAGNLAIPWPVDGEDDEGGLNKKYIQIDVRICETEHRLRWMLFKHGHGDLWNIVGSIIRPYGLTVDDSAMWLRVPEIEESNRKRARIFLTSDPAEVLNFLELPMDGYWDKPFPSTEEMFRYATRCRLMYVSPTAAEPDAKKLKANDRRRMNYRPVFRKWVDEFLPECRRLGEFSERKFTRDAVTEEAFSAFGVEEEFNTRRKEFLAERQRNFIWNTSIKGSIPEPDASDPRSVLYRSCLVKALKRIILEDDALYGIVPERSLKDPDGTYNMEHVEAFIAQYQDDVGKAAIARHHANCAGILSKKQGKVGEPPS</sequence>
<dbReference type="Proteomes" id="UP000827724">
    <property type="component" value="Unassembled WGS sequence"/>
</dbReference>
<keyword evidence="2" id="KW-1185">Reference proteome</keyword>
<accession>A0A9P8QRA8</accession>
<reference evidence="1" key="1">
    <citation type="submission" date="2021-08" db="EMBL/GenBank/DDBJ databases">
        <title>Chromosome-Level Trichoderma cornu-damae using Hi-C Data.</title>
        <authorList>
            <person name="Kim C.S."/>
        </authorList>
    </citation>
    <scope>NUCLEOTIDE SEQUENCE</scope>
    <source>
        <strain evidence="1">KA19-0412C</strain>
    </source>
</reference>
<gene>
    <name evidence="1" type="ORF">Trco_000095</name>
</gene>
<dbReference type="AlphaFoldDB" id="A0A9P8QRA8"/>
<dbReference type="EMBL" id="JAIWOZ010000001">
    <property type="protein sequence ID" value="KAH6610075.1"/>
    <property type="molecule type" value="Genomic_DNA"/>
</dbReference>
<evidence type="ECO:0000313" key="1">
    <source>
        <dbReference type="EMBL" id="KAH6610075.1"/>
    </source>
</evidence>
<name>A0A9P8QRA8_9HYPO</name>
<proteinExistence type="predicted"/>
<protein>
    <submittedName>
        <fullName evidence="1">Uncharacterized protein</fullName>
    </submittedName>
</protein>
<dbReference type="OrthoDB" id="4708870at2759"/>
<evidence type="ECO:0000313" key="2">
    <source>
        <dbReference type="Proteomes" id="UP000827724"/>
    </source>
</evidence>